<evidence type="ECO:0000256" key="3">
    <source>
        <dbReference type="ARBA" id="ARBA00011245"/>
    </source>
</evidence>
<comment type="similarity">
    <text evidence="2">Belongs to the NPC2 family.</text>
</comment>
<keyword evidence="11" id="KW-1185">Reference proteome</keyword>
<evidence type="ECO:0000313" key="11">
    <source>
        <dbReference type="Proteomes" id="UP000504638"/>
    </source>
</evidence>
<name>A0A6G1G527_9PEZI</name>
<dbReference type="CDD" id="cd00917">
    <property type="entry name" value="PG-PI_TP"/>
    <property type="match status" value="1"/>
</dbReference>
<dbReference type="AlphaFoldDB" id="A0A6G1G527"/>
<proteinExistence type="inferred from homology"/>
<dbReference type="RefSeq" id="XP_033534785.1">
    <property type="nucleotide sequence ID" value="XM_033679242.1"/>
</dbReference>
<comment type="function">
    <text evidence="1">Catalyzes the intermembrane transfer of phosphatidylglycerol and phosphatidylinositol.</text>
</comment>
<dbReference type="Pfam" id="PF02221">
    <property type="entry name" value="E1_DerP2_DerF2"/>
    <property type="match status" value="1"/>
</dbReference>
<reference evidence="12" key="2">
    <citation type="submission" date="2020-04" db="EMBL/GenBank/DDBJ databases">
        <authorList>
            <consortium name="NCBI Genome Project"/>
        </authorList>
    </citation>
    <scope>NUCLEOTIDE SEQUENCE</scope>
    <source>
        <strain evidence="12">CBS 781.70</strain>
    </source>
</reference>
<dbReference type="SUPFAM" id="SSF81296">
    <property type="entry name" value="E set domains"/>
    <property type="match status" value="1"/>
</dbReference>
<evidence type="ECO:0000256" key="6">
    <source>
        <dbReference type="ARBA" id="ARBA00022729"/>
    </source>
</evidence>
<organism evidence="10">
    <name type="scientific">Eremomyces bilateralis CBS 781.70</name>
    <dbReference type="NCBI Taxonomy" id="1392243"/>
    <lineage>
        <taxon>Eukaryota</taxon>
        <taxon>Fungi</taxon>
        <taxon>Dikarya</taxon>
        <taxon>Ascomycota</taxon>
        <taxon>Pezizomycotina</taxon>
        <taxon>Dothideomycetes</taxon>
        <taxon>Dothideomycetes incertae sedis</taxon>
        <taxon>Eremomycetales</taxon>
        <taxon>Eremomycetaceae</taxon>
        <taxon>Eremomyces</taxon>
    </lineage>
</organism>
<evidence type="ECO:0000256" key="5">
    <source>
        <dbReference type="ARBA" id="ARBA00022448"/>
    </source>
</evidence>
<dbReference type="InterPro" id="IPR033917">
    <property type="entry name" value="ML_PG-PI_TP"/>
</dbReference>
<dbReference type="PANTHER" id="PTHR11306:SF0">
    <property type="entry name" value="PHOSPHATIDYLGLYCEROL_PHOSPHATIDYLINOSITOL TRANSFER PROTEIN"/>
    <property type="match status" value="1"/>
</dbReference>
<keyword evidence="6 8" id="KW-0732">Signal</keyword>
<evidence type="ECO:0000256" key="7">
    <source>
        <dbReference type="ARBA" id="ARBA00023055"/>
    </source>
</evidence>
<dbReference type="InterPro" id="IPR039670">
    <property type="entry name" value="NPC2-like"/>
</dbReference>
<protein>
    <recommendedName>
        <fullName evidence="4">Phosphatidylglycerol/phosphatidylinositol transfer protein</fullName>
    </recommendedName>
</protein>
<dbReference type="SMART" id="SM00737">
    <property type="entry name" value="ML"/>
    <property type="match status" value="1"/>
</dbReference>
<evidence type="ECO:0000313" key="12">
    <source>
        <dbReference type="RefSeq" id="XP_033534785.1"/>
    </source>
</evidence>
<dbReference type="Gene3D" id="2.60.40.770">
    <property type="match status" value="1"/>
</dbReference>
<evidence type="ECO:0000256" key="2">
    <source>
        <dbReference type="ARBA" id="ARBA00006370"/>
    </source>
</evidence>
<feature type="domain" description="MD-2-related lipid-recognition" evidence="9">
    <location>
        <begin position="51"/>
        <end position="169"/>
    </location>
</feature>
<reference evidence="10 12" key="1">
    <citation type="submission" date="2020-01" db="EMBL/GenBank/DDBJ databases">
        <authorList>
            <consortium name="DOE Joint Genome Institute"/>
            <person name="Haridas S."/>
            <person name="Albert R."/>
            <person name="Binder M."/>
            <person name="Bloem J."/>
            <person name="Labutti K."/>
            <person name="Salamov A."/>
            <person name="Andreopoulos B."/>
            <person name="Baker S.E."/>
            <person name="Barry K."/>
            <person name="Bills G."/>
            <person name="Bluhm B.H."/>
            <person name="Cannon C."/>
            <person name="Castanera R."/>
            <person name="Culley D.E."/>
            <person name="Daum C."/>
            <person name="Ezra D."/>
            <person name="Gonzalez J.B."/>
            <person name="Henrissat B."/>
            <person name="Kuo A."/>
            <person name="Liang C."/>
            <person name="Lipzen A."/>
            <person name="Lutzoni F."/>
            <person name="Magnuson J."/>
            <person name="Mondo S."/>
            <person name="Nolan M."/>
            <person name="Ohm R."/>
            <person name="Pangilinan J."/>
            <person name="Park H.-J."/>
            <person name="Ramirez L."/>
            <person name="Alfaro M."/>
            <person name="Sun H."/>
            <person name="Tritt A."/>
            <person name="Yoshinaga Y."/>
            <person name="Zwiers L.-H."/>
            <person name="Turgeon B.G."/>
            <person name="Goodwin S.B."/>
            <person name="Spatafora J.W."/>
            <person name="Crous P.W."/>
            <person name="Grigoriev I.V."/>
        </authorList>
    </citation>
    <scope>NUCLEOTIDE SEQUENCE</scope>
    <source>
        <strain evidence="10 12">CBS 781.70</strain>
    </source>
</reference>
<gene>
    <name evidence="10 12" type="ORF">P152DRAFT_457511</name>
</gene>
<dbReference type="OrthoDB" id="6409159at2759"/>
<feature type="signal peptide" evidence="8">
    <location>
        <begin position="1"/>
        <end position="18"/>
    </location>
</feature>
<dbReference type="InterPro" id="IPR003172">
    <property type="entry name" value="ML_dom"/>
</dbReference>
<evidence type="ECO:0000256" key="4">
    <source>
        <dbReference type="ARBA" id="ARBA00016056"/>
    </source>
</evidence>
<evidence type="ECO:0000259" key="9">
    <source>
        <dbReference type="SMART" id="SM00737"/>
    </source>
</evidence>
<sequence length="174" mass="18632">MRFTTPLVSLVLASAVAANQPFLGLGLGGSSSQVHLNEDIEVPGDNPLCFCDDPSRDILKIDQVDLFPNPPQPGATLTIAASGTLKQDVEDGAKVHLRVKYGLITLINQDANLCEQIKNVDLQCPLKAGALTFTKDVNLPREIPPGHYTVLADVLSKDGKKITCLTAKVNFTRG</sequence>
<keyword evidence="7" id="KW-0445">Lipid transport</keyword>
<dbReference type="InterPro" id="IPR014756">
    <property type="entry name" value="Ig_E-set"/>
</dbReference>
<reference evidence="12" key="3">
    <citation type="submission" date="2025-04" db="UniProtKB">
        <authorList>
            <consortium name="RefSeq"/>
        </authorList>
    </citation>
    <scope>IDENTIFICATION</scope>
    <source>
        <strain evidence="12">CBS 781.70</strain>
    </source>
</reference>
<evidence type="ECO:0000313" key="10">
    <source>
        <dbReference type="EMBL" id="KAF1813154.1"/>
    </source>
</evidence>
<accession>A0A6G1G527</accession>
<evidence type="ECO:0000256" key="8">
    <source>
        <dbReference type="SAM" id="SignalP"/>
    </source>
</evidence>
<dbReference type="EMBL" id="ML975155">
    <property type="protein sequence ID" value="KAF1813154.1"/>
    <property type="molecule type" value="Genomic_DNA"/>
</dbReference>
<dbReference type="GO" id="GO:0032366">
    <property type="term" value="P:intracellular sterol transport"/>
    <property type="evidence" value="ECO:0007669"/>
    <property type="project" value="InterPro"/>
</dbReference>
<dbReference type="Proteomes" id="UP000504638">
    <property type="component" value="Unplaced"/>
</dbReference>
<keyword evidence="5" id="KW-0813">Transport</keyword>
<comment type="subunit">
    <text evidence="3">Monomer.</text>
</comment>
<dbReference type="GO" id="GO:0032934">
    <property type="term" value="F:sterol binding"/>
    <property type="evidence" value="ECO:0007669"/>
    <property type="project" value="InterPro"/>
</dbReference>
<feature type="chain" id="PRO_5044631848" description="Phosphatidylglycerol/phosphatidylinositol transfer protein" evidence="8">
    <location>
        <begin position="19"/>
        <end position="174"/>
    </location>
</feature>
<dbReference type="GeneID" id="54419812"/>
<evidence type="ECO:0000256" key="1">
    <source>
        <dbReference type="ARBA" id="ARBA00002053"/>
    </source>
</evidence>
<dbReference type="PANTHER" id="PTHR11306">
    <property type="entry name" value="NIEMANN PICK TYPE C2 PROTEIN NPC2-RELATED"/>
    <property type="match status" value="1"/>
</dbReference>
<dbReference type="FunFam" id="2.60.40.770:FF:000004">
    <property type="entry name" value="Phosphatidylglycerol/phosphatidylinositol transfer protein"/>
    <property type="match status" value="1"/>
</dbReference>